<evidence type="ECO:0000256" key="6">
    <source>
        <dbReference type="ARBA" id="ARBA00022553"/>
    </source>
</evidence>
<dbReference type="Proteomes" id="UP000019132">
    <property type="component" value="Unassembled WGS sequence"/>
</dbReference>
<reference evidence="17" key="2">
    <citation type="submission" date="2010-04" db="EMBL/GenBank/DDBJ databases">
        <authorList>
            <person name="Buell R."/>
            <person name="Hamilton J."/>
            <person name="Hostetler J."/>
        </authorList>
    </citation>
    <scope>NUCLEOTIDE SEQUENCE [LARGE SCALE GENOMIC DNA]</scope>
    <source>
        <strain evidence="17">DAOM:BR144</strain>
    </source>
</reference>
<dbReference type="Pfam" id="PF00782">
    <property type="entry name" value="DSPc"/>
    <property type="match status" value="1"/>
</dbReference>
<dbReference type="InterPro" id="IPR016130">
    <property type="entry name" value="Tyr_Pase_AS"/>
</dbReference>
<dbReference type="GO" id="GO:0000278">
    <property type="term" value="P:mitotic cell cycle"/>
    <property type="evidence" value="ECO:0007669"/>
    <property type="project" value="UniProtKB-ARBA"/>
</dbReference>
<evidence type="ECO:0000256" key="9">
    <source>
        <dbReference type="ARBA" id="ARBA00022801"/>
    </source>
</evidence>
<keyword evidence="8" id="KW-0498">Mitosis</keyword>
<keyword evidence="12" id="KW-0469">Meiosis</keyword>
<evidence type="ECO:0000256" key="7">
    <source>
        <dbReference type="ARBA" id="ARBA00022618"/>
    </source>
</evidence>
<dbReference type="Pfam" id="PF14671">
    <property type="entry name" value="DSPn"/>
    <property type="match status" value="1"/>
</dbReference>
<accession>K3X343</accession>
<keyword evidence="13" id="KW-0131">Cell cycle</keyword>
<dbReference type="InterPro" id="IPR000340">
    <property type="entry name" value="Dual-sp_phosphatase_cat-dom"/>
</dbReference>
<evidence type="ECO:0000313" key="17">
    <source>
        <dbReference type="Proteomes" id="UP000019132"/>
    </source>
</evidence>
<evidence type="ECO:0000313" key="16">
    <source>
        <dbReference type="EnsemblProtists" id="PYU1_T011642"/>
    </source>
</evidence>
<dbReference type="AlphaFoldDB" id="K3X343"/>
<evidence type="ECO:0000256" key="12">
    <source>
        <dbReference type="ARBA" id="ARBA00023254"/>
    </source>
</evidence>
<dbReference type="InterPro" id="IPR044506">
    <property type="entry name" value="CDC14_C"/>
</dbReference>
<evidence type="ECO:0000256" key="5">
    <source>
        <dbReference type="ARBA" id="ARBA00022490"/>
    </source>
</evidence>
<evidence type="ECO:0000256" key="11">
    <source>
        <dbReference type="ARBA" id="ARBA00023242"/>
    </source>
</evidence>
<dbReference type="HOGENOM" id="CLU_017787_0_0_1"/>
<dbReference type="SMART" id="SM00404">
    <property type="entry name" value="PTPc_motif"/>
    <property type="match status" value="1"/>
</dbReference>
<evidence type="ECO:0000259" key="15">
    <source>
        <dbReference type="PROSITE" id="PS50056"/>
    </source>
</evidence>
<dbReference type="GO" id="GO:0033554">
    <property type="term" value="P:cellular response to stress"/>
    <property type="evidence" value="ECO:0007669"/>
    <property type="project" value="UniProtKB-ARBA"/>
</dbReference>
<feature type="domain" description="Tyrosine specific protein phosphatases" evidence="15">
    <location>
        <begin position="260"/>
        <end position="322"/>
    </location>
</feature>
<dbReference type="GO" id="GO:0051301">
    <property type="term" value="P:cell division"/>
    <property type="evidence" value="ECO:0007669"/>
    <property type="project" value="UniProtKB-KW"/>
</dbReference>
<name>K3X343_GLOUD</name>
<dbReference type="STRING" id="431595.K3X343"/>
<dbReference type="InterPro" id="IPR020422">
    <property type="entry name" value="TYR_PHOSPHATASE_DUAL_dom"/>
</dbReference>
<dbReference type="InterPro" id="IPR029021">
    <property type="entry name" value="Prot-tyrosine_phosphatase-like"/>
</dbReference>
<dbReference type="PROSITE" id="PS50056">
    <property type="entry name" value="TYR_PHOSPHATASE_2"/>
    <property type="match status" value="1"/>
</dbReference>
<dbReference type="InterPro" id="IPR050561">
    <property type="entry name" value="PTP"/>
</dbReference>
<dbReference type="GO" id="GO:0005856">
    <property type="term" value="C:cytoskeleton"/>
    <property type="evidence" value="ECO:0007669"/>
    <property type="project" value="UniProtKB-ARBA"/>
</dbReference>
<evidence type="ECO:0000256" key="8">
    <source>
        <dbReference type="ARBA" id="ARBA00022776"/>
    </source>
</evidence>
<dbReference type="GO" id="GO:0031981">
    <property type="term" value="C:nuclear lumen"/>
    <property type="evidence" value="ECO:0007669"/>
    <property type="project" value="UniProtKB-ARBA"/>
</dbReference>
<evidence type="ECO:0000256" key="1">
    <source>
        <dbReference type="ARBA" id="ARBA00004123"/>
    </source>
</evidence>
<dbReference type="PROSITE" id="PS00383">
    <property type="entry name" value="TYR_PHOSPHATASE_1"/>
    <property type="match status" value="1"/>
</dbReference>
<comment type="similarity">
    <text evidence="3">Belongs to the protein-tyrosine phosphatase family. Non-receptor class CDC14 subfamily.</text>
</comment>
<organism evidence="16 17">
    <name type="scientific">Globisporangium ultimum (strain ATCC 200006 / CBS 805.95 / DAOM BR144)</name>
    <name type="common">Pythium ultimum</name>
    <dbReference type="NCBI Taxonomy" id="431595"/>
    <lineage>
        <taxon>Eukaryota</taxon>
        <taxon>Sar</taxon>
        <taxon>Stramenopiles</taxon>
        <taxon>Oomycota</taxon>
        <taxon>Peronosporomycetes</taxon>
        <taxon>Pythiales</taxon>
        <taxon>Pythiaceae</taxon>
        <taxon>Globisporangium</taxon>
    </lineage>
</organism>
<dbReference type="InterPro" id="IPR003595">
    <property type="entry name" value="Tyr_Pase_cat"/>
</dbReference>
<reference evidence="16" key="3">
    <citation type="submission" date="2015-02" db="UniProtKB">
        <authorList>
            <consortium name="EnsemblProtists"/>
        </authorList>
    </citation>
    <scope>IDENTIFICATION</scope>
    <source>
        <strain evidence="16">DAOM BR144</strain>
    </source>
</reference>
<dbReference type="InParanoid" id="K3X343"/>
<dbReference type="GO" id="GO:0032954">
    <property type="term" value="P:regulation of cytokinetic process"/>
    <property type="evidence" value="ECO:0007669"/>
    <property type="project" value="UniProtKB-ARBA"/>
</dbReference>
<dbReference type="Gene3D" id="3.90.190.10">
    <property type="entry name" value="Protein tyrosine phosphatase superfamily"/>
    <property type="match status" value="2"/>
</dbReference>
<dbReference type="SMART" id="SM00195">
    <property type="entry name" value="DSPc"/>
    <property type="match status" value="1"/>
</dbReference>
<dbReference type="CDD" id="cd14499">
    <property type="entry name" value="CDC14_C"/>
    <property type="match status" value="1"/>
</dbReference>
<keyword evidence="9" id="KW-0378">Hydrolase</keyword>
<dbReference type="SUPFAM" id="SSF52799">
    <property type="entry name" value="(Phosphotyrosine protein) phosphatases II"/>
    <property type="match status" value="2"/>
</dbReference>
<dbReference type="FunFam" id="3.90.190.10:FF:000038">
    <property type="entry name" value="Tyrosine-protein phosphatase CDC14"/>
    <property type="match status" value="1"/>
</dbReference>
<keyword evidence="11" id="KW-0539">Nucleus</keyword>
<dbReference type="EC" id="3.1.3.48" evidence="4"/>
<dbReference type="GO" id="GO:0051321">
    <property type="term" value="P:meiotic cell cycle"/>
    <property type="evidence" value="ECO:0007669"/>
    <property type="project" value="UniProtKB-KW"/>
</dbReference>
<dbReference type="InterPro" id="IPR000387">
    <property type="entry name" value="Tyr_Pase_dom"/>
</dbReference>
<dbReference type="InterPro" id="IPR029260">
    <property type="entry name" value="DSPn"/>
</dbReference>
<proteinExistence type="inferred from homology"/>
<dbReference type="eggNOG" id="KOG1720">
    <property type="taxonomic scope" value="Eukaryota"/>
</dbReference>
<evidence type="ECO:0000256" key="4">
    <source>
        <dbReference type="ARBA" id="ARBA00013064"/>
    </source>
</evidence>
<dbReference type="PANTHER" id="PTHR23339">
    <property type="entry name" value="TYROSINE SPECIFIC PROTEIN PHOSPHATASE AND DUAL SPECIFICITY PROTEIN PHOSPHATASE"/>
    <property type="match status" value="1"/>
</dbReference>
<keyword evidence="10" id="KW-0904">Protein phosphatase</keyword>
<keyword evidence="6" id="KW-0597">Phosphoprotein</keyword>
<dbReference type="VEuPathDB" id="FungiDB:PYU1_G011616"/>
<dbReference type="EMBL" id="GL376611">
    <property type="status" value="NOT_ANNOTATED_CDS"/>
    <property type="molecule type" value="Genomic_DNA"/>
</dbReference>
<dbReference type="CDD" id="cd17657">
    <property type="entry name" value="CDC14_N"/>
    <property type="match status" value="1"/>
</dbReference>
<dbReference type="OMA" id="WVSPKFI"/>
<protein>
    <recommendedName>
        <fullName evidence="4">protein-tyrosine-phosphatase</fullName>
        <ecNumber evidence="4">3.1.3.48</ecNumber>
    </recommendedName>
</protein>
<sequence length="431" mass="48026">MASSAIATGLEDAIEFLPGQLYYVALKKGPPRMNGAHFFSIDEELVYWNFYLDFGPLNLGHTFVFSETLNKKLANAAKTGEKIYFYSSTQGQQRANAVCILGCWAMLFQNMSAVKAYEPFERMRFPPFHDATPSVCTFNLTVLDCLKGLERAMQANYISPKTFDLHEYQHFERVENGDLTWVSPKFIAFAGPHNHYQRTPQGHVMLTPEHYIPYFKKRNVTLVVRLNEKQYDEKKFLSAGIDHLDLIYPDGTNAPMHVLMKFIEACEKTPGAVAVHCKAGLGRTGTCIGAYMMKHDMFSAHELIGWLRLCRPGSVIGPQQQFMETIESKMWALNSAGRAKGTADPMARSGSNGSLSFNLSAMDSKGASTMLPLASPTRTPNSGLVASTKAMSLSATGSIGYDKNQGDKLNDQKYMRYSRNKASVPSGSMFW</sequence>
<keyword evidence="7" id="KW-0132">Cell division</keyword>
<dbReference type="GO" id="GO:0005737">
    <property type="term" value="C:cytoplasm"/>
    <property type="evidence" value="ECO:0007669"/>
    <property type="project" value="UniProtKB-SubCell"/>
</dbReference>
<feature type="domain" description="Tyrosine-protein phosphatase" evidence="14">
    <location>
        <begin position="177"/>
        <end position="335"/>
    </location>
</feature>
<dbReference type="PROSITE" id="PS50054">
    <property type="entry name" value="TYR_PHOSPHATASE_DUAL"/>
    <property type="match status" value="1"/>
</dbReference>
<evidence type="ECO:0000259" key="14">
    <source>
        <dbReference type="PROSITE" id="PS50054"/>
    </source>
</evidence>
<evidence type="ECO:0000256" key="2">
    <source>
        <dbReference type="ARBA" id="ARBA00004496"/>
    </source>
</evidence>
<dbReference type="GO" id="GO:0007096">
    <property type="term" value="P:regulation of exit from mitosis"/>
    <property type="evidence" value="ECO:0007669"/>
    <property type="project" value="UniProtKB-ARBA"/>
</dbReference>
<keyword evidence="5" id="KW-0963">Cytoplasm</keyword>
<evidence type="ECO:0000256" key="3">
    <source>
        <dbReference type="ARBA" id="ARBA00007315"/>
    </source>
</evidence>
<keyword evidence="17" id="KW-1185">Reference proteome</keyword>
<dbReference type="FunFam" id="3.90.190.10:FF:000132">
    <property type="entry name" value="Dual specificity protein phosphatase, putative"/>
    <property type="match status" value="1"/>
</dbReference>
<reference evidence="17" key="1">
    <citation type="journal article" date="2010" name="Genome Biol.">
        <title>Genome sequence of the necrotrophic plant pathogen Pythium ultimum reveals original pathogenicity mechanisms and effector repertoire.</title>
        <authorList>
            <person name="Levesque C.A."/>
            <person name="Brouwer H."/>
            <person name="Cano L."/>
            <person name="Hamilton J.P."/>
            <person name="Holt C."/>
            <person name="Huitema E."/>
            <person name="Raffaele S."/>
            <person name="Robideau G.P."/>
            <person name="Thines M."/>
            <person name="Win J."/>
            <person name="Zerillo M.M."/>
            <person name="Beakes G.W."/>
            <person name="Boore J.L."/>
            <person name="Busam D."/>
            <person name="Dumas B."/>
            <person name="Ferriera S."/>
            <person name="Fuerstenberg S.I."/>
            <person name="Gachon C.M."/>
            <person name="Gaulin E."/>
            <person name="Govers F."/>
            <person name="Grenville-Briggs L."/>
            <person name="Horner N."/>
            <person name="Hostetler J."/>
            <person name="Jiang R.H."/>
            <person name="Johnson J."/>
            <person name="Krajaejun T."/>
            <person name="Lin H."/>
            <person name="Meijer H.J."/>
            <person name="Moore B."/>
            <person name="Morris P."/>
            <person name="Phuntmart V."/>
            <person name="Puiu D."/>
            <person name="Shetty J."/>
            <person name="Stajich J.E."/>
            <person name="Tripathy S."/>
            <person name="Wawra S."/>
            <person name="van West P."/>
            <person name="Whitty B.R."/>
            <person name="Coutinho P.M."/>
            <person name="Henrissat B."/>
            <person name="Martin F."/>
            <person name="Thomas P.D."/>
            <person name="Tyler B.M."/>
            <person name="De Vries R.P."/>
            <person name="Kamoun S."/>
            <person name="Yandell M."/>
            <person name="Tisserat N."/>
            <person name="Buell C.R."/>
        </authorList>
    </citation>
    <scope>NUCLEOTIDE SEQUENCE</scope>
    <source>
        <strain evidence="17">DAOM:BR144</strain>
    </source>
</reference>
<evidence type="ECO:0000256" key="13">
    <source>
        <dbReference type="ARBA" id="ARBA00023306"/>
    </source>
</evidence>
<dbReference type="EnsemblProtists" id="PYU1_T011642">
    <property type="protein sequence ID" value="PYU1_T011642"/>
    <property type="gene ID" value="PYU1_G011616"/>
</dbReference>
<evidence type="ECO:0000256" key="10">
    <source>
        <dbReference type="ARBA" id="ARBA00022912"/>
    </source>
</evidence>
<comment type="subcellular location">
    <subcellularLocation>
        <location evidence="2">Cytoplasm</location>
    </subcellularLocation>
    <subcellularLocation>
        <location evidence="1">Nucleus</location>
    </subcellularLocation>
</comment>
<dbReference type="GO" id="GO:0004725">
    <property type="term" value="F:protein tyrosine phosphatase activity"/>
    <property type="evidence" value="ECO:0007669"/>
    <property type="project" value="UniProtKB-EC"/>
</dbReference>